<dbReference type="Gene3D" id="2.40.50.90">
    <property type="match status" value="1"/>
</dbReference>
<evidence type="ECO:0000313" key="3">
    <source>
        <dbReference type="Proteomes" id="UP000092565"/>
    </source>
</evidence>
<evidence type="ECO:0000259" key="1">
    <source>
        <dbReference type="PROSITE" id="PS50830"/>
    </source>
</evidence>
<dbReference type="AlphaFoldDB" id="A0A1B0ZWK2"/>
<dbReference type="Proteomes" id="UP000092565">
    <property type="component" value="Chromosome"/>
</dbReference>
<gene>
    <name evidence="2" type="ORF">JL2886_03710</name>
</gene>
<organism evidence="2 3">
    <name type="scientific">Phaeobacter gallaeciensis</name>
    <dbReference type="NCBI Taxonomy" id="60890"/>
    <lineage>
        <taxon>Bacteria</taxon>
        <taxon>Pseudomonadati</taxon>
        <taxon>Pseudomonadota</taxon>
        <taxon>Alphaproteobacteria</taxon>
        <taxon>Rhodobacterales</taxon>
        <taxon>Roseobacteraceae</taxon>
        <taxon>Phaeobacter</taxon>
    </lineage>
</organism>
<dbReference type="SMART" id="SM00318">
    <property type="entry name" value="SNc"/>
    <property type="match status" value="1"/>
</dbReference>
<dbReference type="PROSITE" id="PS50830">
    <property type="entry name" value="TNASE_3"/>
    <property type="match status" value="1"/>
</dbReference>
<feature type="domain" description="TNase-like" evidence="1">
    <location>
        <begin position="75"/>
        <end position="199"/>
    </location>
</feature>
<dbReference type="Pfam" id="PF00565">
    <property type="entry name" value="SNase"/>
    <property type="match status" value="1"/>
</dbReference>
<name>A0A1B0ZWK2_9RHOB</name>
<dbReference type="EMBL" id="CP015124">
    <property type="protein sequence ID" value="ANP38582.1"/>
    <property type="molecule type" value="Genomic_DNA"/>
</dbReference>
<dbReference type="InterPro" id="IPR035437">
    <property type="entry name" value="SNase_OB-fold_sf"/>
</dbReference>
<accession>A0A1B0ZWK2</accession>
<keyword evidence="3" id="KW-1185">Reference proteome</keyword>
<proteinExistence type="predicted"/>
<evidence type="ECO:0000313" key="2">
    <source>
        <dbReference type="EMBL" id="ANP38582.1"/>
    </source>
</evidence>
<protein>
    <recommendedName>
        <fullName evidence="1">TNase-like domain-containing protein</fullName>
    </recommendedName>
</protein>
<reference evidence="2 3" key="1">
    <citation type="submission" date="2016-04" db="EMBL/GenBank/DDBJ databases">
        <authorList>
            <person name="Evans L.H."/>
            <person name="Alamgir A."/>
            <person name="Owens N."/>
            <person name="Weber N.D."/>
            <person name="Virtaneva K."/>
            <person name="Barbian K."/>
            <person name="Babar A."/>
            <person name="Rosenke K."/>
        </authorList>
    </citation>
    <scope>NUCLEOTIDE SEQUENCE [LARGE SCALE GENOMIC DNA]</scope>
    <source>
        <strain evidence="2 3">JL2886</strain>
    </source>
</reference>
<dbReference type="InterPro" id="IPR016071">
    <property type="entry name" value="Staphylococal_nuclease_OB-fold"/>
</dbReference>
<sequence length="212" mass="23282">MILLIRVFNHQHHLTNIIREATPMKIKHLAARIALTFAASAAMSADLQPGDPISAKIFLQLHSIEKLAGEVVPLVSAPGRDFRVIDGDSLAMGDLNIRLVDIDAPLAVQRCNTPDGSYWDCAAQARQRVRSIVNEAERVECFSTDQDHYGRHLATCDADGVDVGALLVEEGLAWAHENDGRYVPQASIAQANARGIWQAETAPPWNWDAEQD</sequence>
<dbReference type="SUPFAM" id="SSF50199">
    <property type="entry name" value="Staphylococcal nuclease"/>
    <property type="match status" value="1"/>
</dbReference>
<dbReference type="OrthoDB" id="9805504at2"/>